<accession>A0A4R6STU7</accession>
<comment type="caution">
    <text evidence="2">The sequence shown here is derived from an EMBL/GenBank/DDBJ whole genome shotgun (WGS) entry which is preliminary data.</text>
</comment>
<proteinExistence type="predicted"/>
<evidence type="ECO:0000256" key="1">
    <source>
        <dbReference type="SAM" id="SignalP"/>
    </source>
</evidence>
<gene>
    <name evidence="2" type="ORF">ATK78_3326</name>
</gene>
<protein>
    <submittedName>
        <fullName evidence="2">Uncharacterized protein</fullName>
    </submittedName>
</protein>
<name>A0A4R6STU7_9SPHI</name>
<dbReference type="RefSeq" id="WP_133577151.1">
    <property type="nucleotide sequence ID" value="NZ_SNYC01000005.1"/>
</dbReference>
<dbReference type="Proteomes" id="UP000295620">
    <property type="component" value="Unassembled WGS sequence"/>
</dbReference>
<evidence type="ECO:0000313" key="2">
    <source>
        <dbReference type="EMBL" id="TDQ08807.1"/>
    </source>
</evidence>
<dbReference type="AlphaFoldDB" id="A0A4R6STU7"/>
<evidence type="ECO:0000313" key="3">
    <source>
        <dbReference type="Proteomes" id="UP000295620"/>
    </source>
</evidence>
<keyword evidence="1" id="KW-0732">Signal</keyword>
<reference evidence="2 3" key="1">
    <citation type="submission" date="2019-03" db="EMBL/GenBank/DDBJ databases">
        <title>Genomic Encyclopedia of Archaeal and Bacterial Type Strains, Phase II (KMG-II): from individual species to whole genera.</title>
        <authorList>
            <person name="Goeker M."/>
        </authorList>
    </citation>
    <scope>NUCLEOTIDE SEQUENCE [LARGE SCALE GENOMIC DNA]</scope>
    <source>
        <strain evidence="2 3">DSM 19035</strain>
    </source>
</reference>
<dbReference type="EMBL" id="SNYC01000005">
    <property type="protein sequence ID" value="TDQ08807.1"/>
    <property type="molecule type" value="Genomic_DNA"/>
</dbReference>
<feature type="chain" id="PRO_5020937961" evidence="1">
    <location>
        <begin position="27"/>
        <end position="165"/>
    </location>
</feature>
<keyword evidence="3" id="KW-1185">Reference proteome</keyword>
<sequence length="165" mass="18098">MITKSLSILALSGSLILLSSFTPTNNDHPTQIESAATDNCDKIIKFTASKVRKTDGTEIPMKTTLTIFPKKKQIDLNSEDANGQKGGFSMTIESMECSINEKMDGGYAVYKCTIPQGDDTAKKMTFTLKIIDGKWTAKPSEGEQTESSVTIEFDSFETFKDAEKS</sequence>
<feature type="signal peptide" evidence="1">
    <location>
        <begin position="1"/>
        <end position="26"/>
    </location>
</feature>
<organism evidence="2 3">
    <name type="scientific">Pedobacter metabolipauper</name>
    <dbReference type="NCBI Taxonomy" id="425513"/>
    <lineage>
        <taxon>Bacteria</taxon>
        <taxon>Pseudomonadati</taxon>
        <taxon>Bacteroidota</taxon>
        <taxon>Sphingobacteriia</taxon>
        <taxon>Sphingobacteriales</taxon>
        <taxon>Sphingobacteriaceae</taxon>
        <taxon>Pedobacter</taxon>
    </lineage>
</organism>